<dbReference type="InterPro" id="IPR000055">
    <property type="entry name" value="Restrct_endonuc_typeI_TRD"/>
</dbReference>
<feature type="coiled-coil region" evidence="5">
    <location>
        <begin position="160"/>
        <end position="191"/>
    </location>
</feature>
<evidence type="ECO:0000313" key="7">
    <source>
        <dbReference type="EMBL" id="GGU89691.1"/>
    </source>
</evidence>
<accession>A0A918I926</accession>
<keyword evidence="7" id="KW-0378">Hydrolase</keyword>
<organism evidence="7 8">
    <name type="scientific">Streptomyces filipinensis</name>
    <dbReference type="NCBI Taxonomy" id="66887"/>
    <lineage>
        <taxon>Bacteria</taxon>
        <taxon>Bacillati</taxon>
        <taxon>Actinomycetota</taxon>
        <taxon>Actinomycetes</taxon>
        <taxon>Kitasatosporales</taxon>
        <taxon>Streptomycetaceae</taxon>
        <taxon>Streptomyces</taxon>
    </lineage>
</organism>
<dbReference type="Proteomes" id="UP000618795">
    <property type="component" value="Unassembled WGS sequence"/>
</dbReference>
<dbReference type="InterPro" id="IPR044946">
    <property type="entry name" value="Restrct_endonuc_typeI_TRD_sf"/>
</dbReference>
<dbReference type="AlphaFoldDB" id="A0A918I926"/>
<keyword evidence="5" id="KW-0175">Coiled coil</keyword>
<dbReference type="GO" id="GO:0009307">
    <property type="term" value="P:DNA restriction-modification system"/>
    <property type="evidence" value="ECO:0007669"/>
    <property type="project" value="UniProtKB-KW"/>
</dbReference>
<evidence type="ECO:0000256" key="2">
    <source>
        <dbReference type="ARBA" id="ARBA00022747"/>
    </source>
</evidence>
<evidence type="ECO:0000313" key="8">
    <source>
        <dbReference type="Proteomes" id="UP000618795"/>
    </source>
</evidence>
<dbReference type="PANTHER" id="PTHR43140">
    <property type="entry name" value="TYPE-1 RESTRICTION ENZYME ECOKI SPECIFICITY PROTEIN"/>
    <property type="match status" value="1"/>
</dbReference>
<evidence type="ECO:0000256" key="3">
    <source>
        <dbReference type="ARBA" id="ARBA00023125"/>
    </source>
</evidence>
<gene>
    <name evidence="7" type="primary">hsdS</name>
    <name evidence="7" type="ORF">GCM10010260_24960</name>
</gene>
<dbReference type="Pfam" id="PF01420">
    <property type="entry name" value="Methylase_S"/>
    <property type="match status" value="1"/>
</dbReference>
<keyword evidence="8" id="KW-1185">Reference proteome</keyword>
<dbReference type="SUPFAM" id="SSF116734">
    <property type="entry name" value="DNA methylase specificity domain"/>
    <property type="match status" value="2"/>
</dbReference>
<evidence type="ECO:0000259" key="6">
    <source>
        <dbReference type="Pfam" id="PF01420"/>
    </source>
</evidence>
<comment type="similarity">
    <text evidence="1">Belongs to the type-I restriction system S methylase family.</text>
</comment>
<dbReference type="InterPro" id="IPR051212">
    <property type="entry name" value="Type-I_RE_S_subunit"/>
</dbReference>
<comment type="caution">
    <text evidence="7">The sequence shown here is derived from an EMBL/GenBank/DDBJ whole genome shotgun (WGS) entry which is preliminary data.</text>
</comment>
<reference evidence="7" key="2">
    <citation type="submission" date="2020-09" db="EMBL/GenBank/DDBJ databases">
        <authorList>
            <person name="Sun Q."/>
            <person name="Ohkuma M."/>
        </authorList>
    </citation>
    <scope>NUCLEOTIDE SEQUENCE</scope>
    <source>
        <strain evidence="7">JCM 4369</strain>
    </source>
</reference>
<keyword evidence="2" id="KW-0680">Restriction system</keyword>
<dbReference type="RefSeq" id="WP_191873406.1">
    <property type="nucleotide sequence ID" value="NZ_BMTD01000004.1"/>
</dbReference>
<protein>
    <submittedName>
        <fullName evidence="7">Type I restriction endonuclease</fullName>
    </submittedName>
</protein>
<comment type="subunit">
    <text evidence="4">The methyltransferase is composed of M and S polypeptides.</text>
</comment>
<dbReference type="EMBL" id="BMTD01000004">
    <property type="protein sequence ID" value="GGU89691.1"/>
    <property type="molecule type" value="Genomic_DNA"/>
</dbReference>
<evidence type="ECO:0000256" key="1">
    <source>
        <dbReference type="ARBA" id="ARBA00010923"/>
    </source>
</evidence>
<evidence type="ECO:0000256" key="5">
    <source>
        <dbReference type="SAM" id="Coils"/>
    </source>
</evidence>
<dbReference type="GO" id="GO:0003677">
    <property type="term" value="F:DNA binding"/>
    <property type="evidence" value="ECO:0007669"/>
    <property type="project" value="UniProtKB-KW"/>
</dbReference>
<dbReference type="PANTHER" id="PTHR43140:SF1">
    <property type="entry name" value="TYPE I RESTRICTION ENZYME ECOKI SPECIFICITY SUBUNIT"/>
    <property type="match status" value="1"/>
</dbReference>
<keyword evidence="3" id="KW-0238">DNA-binding</keyword>
<evidence type="ECO:0000256" key="4">
    <source>
        <dbReference type="ARBA" id="ARBA00038652"/>
    </source>
</evidence>
<proteinExistence type="inferred from homology"/>
<dbReference type="GO" id="GO:0004519">
    <property type="term" value="F:endonuclease activity"/>
    <property type="evidence" value="ECO:0007669"/>
    <property type="project" value="UniProtKB-KW"/>
</dbReference>
<sequence>MITTPPPDWRETTVRRVLRLLDRPARSGLGVITAYRDGTVTLRSNRREDGYTFSDSENGYQEIRPGDLVFHALDGFAGAVGVSDSHGNGSPVYHVCEPVVGDDPAYLARLLRHLGTSGFLATQAPNVRERSVDFRNWSTFARIPLVLPPADEQRAIAHYLDRETARIDTLIEEQQRLIEMLRERRQAIIDVAFSVLGEPCVQLRRYVRFLTSGSRGWADYYADAGERFVRIGNLPRASLDLRGDVQFVDLPANVTEGSRTMLEAGDLLFSITAYLGSVAVVGGDWVGAYVSQHVALCRLESEHVDSRFIGWFMLTTKGQDQLKEGAAGGAKMQLALDDIRGLRVPVAPINEQRNIAASLDEQTAKIDTLIEETERFIELSKERRSALITAAVTGQIDVREGA</sequence>
<keyword evidence="7" id="KW-0255">Endonuclease</keyword>
<feature type="domain" description="Type I restriction modification DNA specificity" evidence="6">
    <location>
        <begin position="262"/>
        <end position="367"/>
    </location>
</feature>
<dbReference type="Gene3D" id="3.90.220.20">
    <property type="entry name" value="DNA methylase specificity domains"/>
    <property type="match status" value="2"/>
</dbReference>
<reference evidence="7" key="1">
    <citation type="journal article" date="2014" name="Int. J. Syst. Evol. Microbiol.">
        <title>Complete genome sequence of Corynebacterium casei LMG S-19264T (=DSM 44701T), isolated from a smear-ripened cheese.</title>
        <authorList>
            <consortium name="US DOE Joint Genome Institute (JGI-PGF)"/>
            <person name="Walter F."/>
            <person name="Albersmeier A."/>
            <person name="Kalinowski J."/>
            <person name="Ruckert C."/>
        </authorList>
    </citation>
    <scope>NUCLEOTIDE SEQUENCE</scope>
    <source>
        <strain evidence="7">JCM 4369</strain>
    </source>
</reference>
<name>A0A918I926_9ACTN</name>
<keyword evidence="7" id="KW-0540">Nuclease</keyword>